<evidence type="ECO:0000313" key="2">
    <source>
        <dbReference type="Proteomes" id="UP000789702"/>
    </source>
</evidence>
<reference evidence="1" key="1">
    <citation type="submission" date="2021-06" db="EMBL/GenBank/DDBJ databases">
        <authorList>
            <person name="Kallberg Y."/>
            <person name="Tangrot J."/>
            <person name="Rosling A."/>
        </authorList>
    </citation>
    <scope>NUCLEOTIDE SEQUENCE</scope>
    <source>
        <strain evidence="1">IL203A</strain>
    </source>
</reference>
<keyword evidence="2" id="KW-1185">Reference proteome</keyword>
<dbReference type="Proteomes" id="UP000789702">
    <property type="component" value="Unassembled WGS sequence"/>
</dbReference>
<protein>
    <submittedName>
        <fullName evidence="1">12916_t:CDS:1</fullName>
    </submittedName>
</protein>
<accession>A0ACA9L506</accession>
<proteinExistence type="predicted"/>
<organism evidence="1 2">
    <name type="scientific">Dentiscutata heterogama</name>
    <dbReference type="NCBI Taxonomy" id="1316150"/>
    <lineage>
        <taxon>Eukaryota</taxon>
        <taxon>Fungi</taxon>
        <taxon>Fungi incertae sedis</taxon>
        <taxon>Mucoromycota</taxon>
        <taxon>Glomeromycotina</taxon>
        <taxon>Glomeromycetes</taxon>
        <taxon>Diversisporales</taxon>
        <taxon>Gigasporaceae</taxon>
        <taxon>Dentiscutata</taxon>
    </lineage>
</organism>
<comment type="caution">
    <text evidence="1">The sequence shown here is derived from an EMBL/GenBank/DDBJ whole genome shotgun (WGS) entry which is preliminary data.</text>
</comment>
<evidence type="ECO:0000313" key="1">
    <source>
        <dbReference type="EMBL" id="CAG8505666.1"/>
    </source>
</evidence>
<gene>
    <name evidence="1" type="ORF">DHETER_LOCUS3213</name>
</gene>
<name>A0ACA9L506_9GLOM</name>
<sequence>MTPFLIPEVLREILLHVANPCELSGTYSIEGLRALYPCIFVNRQWCRIAIPILWSQPFLFGKEIDYTPIISMYLKCLENHDIKSLLNQGIDISLMTDYNQMQLGITNKKPMFNYPGFLRVLYYEQMISAVENWCAELADIMEQQQIEQQPDCDDLTDEDNNENNVTLVDDAEEVIMKTLLQLCLKHGSRLYGLHINPNTLDEFNDEIDLWARHHYEESVDSFGEAITSLISCQTALVSFSLTACKAYTRVFIPPLKLHSSTLRYIRFDRVNFKGCDPWYSIAECRNIELLEVFQCQNLEEEMVGPVTKARFGKHFEDWVDKVSGSVVGNNICGEKLNIGKGIFALLSV</sequence>
<dbReference type="EMBL" id="CAJVPU010002681">
    <property type="protein sequence ID" value="CAG8505666.1"/>
    <property type="molecule type" value="Genomic_DNA"/>
</dbReference>